<dbReference type="AlphaFoldDB" id="L1JX54"/>
<keyword evidence="3" id="KW-1185">Reference proteome</keyword>
<reference evidence="3" key="2">
    <citation type="submission" date="2012-11" db="EMBL/GenBank/DDBJ databases">
        <authorList>
            <person name="Kuo A."/>
            <person name="Curtis B.A."/>
            <person name="Tanifuji G."/>
            <person name="Burki F."/>
            <person name="Gruber A."/>
            <person name="Irimia M."/>
            <person name="Maruyama S."/>
            <person name="Arias M.C."/>
            <person name="Ball S.G."/>
            <person name="Gile G.H."/>
            <person name="Hirakawa Y."/>
            <person name="Hopkins J.F."/>
            <person name="Rensing S.A."/>
            <person name="Schmutz J."/>
            <person name="Symeonidi A."/>
            <person name="Elias M."/>
            <person name="Eveleigh R.J."/>
            <person name="Herman E.K."/>
            <person name="Klute M.J."/>
            <person name="Nakayama T."/>
            <person name="Obornik M."/>
            <person name="Reyes-Prieto A."/>
            <person name="Armbrust E.V."/>
            <person name="Aves S.J."/>
            <person name="Beiko R.G."/>
            <person name="Coutinho P."/>
            <person name="Dacks J.B."/>
            <person name="Durnford D.G."/>
            <person name="Fast N.M."/>
            <person name="Green B.R."/>
            <person name="Grisdale C."/>
            <person name="Hempe F."/>
            <person name="Henrissat B."/>
            <person name="Hoppner M.P."/>
            <person name="Ishida K.-I."/>
            <person name="Kim E."/>
            <person name="Koreny L."/>
            <person name="Kroth P.G."/>
            <person name="Liu Y."/>
            <person name="Malik S.-B."/>
            <person name="Maier U.G."/>
            <person name="McRose D."/>
            <person name="Mock T."/>
            <person name="Neilson J.A."/>
            <person name="Onodera N.T."/>
            <person name="Poole A.M."/>
            <person name="Pritham E.J."/>
            <person name="Richards T.A."/>
            <person name="Rocap G."/>
            <person name="Roy S.W."/>
            <person name="Sarai C."/>
            <person name="Schaack S."/>
            <person name="Shirato S."/>
            <person name="Slamovits C.H."/>
            <person name="Spencer D.F."/>
            <person name="Suzuki S."/>
            <person name="Worden A.Z."/>
            <person name="Zauner S."/>
            <person name="Barry K."/>
            <person name="Bell C."/>
            <person name="Bharti A.K."/>
            <person name="Crow J.A."/>
            <person name="Grimwood J."/>
            <person name="Kramer R."/>
            <person name="Lindquist E."/>
            <person name="Lucas S."/>
            <person name="Salamov A."/>
            <person name="McFadden G.I."/>
            <person name="Lane C.E."/>
            <person name="Keeling P.J."/>
            <person name="Gray M.W."/>
            <person name="Grigoriev I.V."/>
            <person name="Archibald J.M."/>
        </authorList>
    </citation>
    <scope>NUCLEOTIDE SEQUENCE</scope>
    <source>
        <strain evidence="3">CCMP2712</strain>
    </source>
</reference>
<dbReference type="PaxDb" id="55529-EKX53166"/>
<protein>
    <submittedName>
        <fullName evidence="1 2">Uncharacterized protein</fullName>
    </submittedName>
</protein>
<organism evidence="1">
    <name type="scientific">Guillardia theta (strain CCMP2712)</name>
    <name type="common">Cryptophyte</name>
    <dbReference type="NCBI Taxonomy" id="905079"/>
    <lineage>
        <taxon>Eukaryota</taxon>
        <taxon>Cryptophyceae</taxon>
        <taxon>Pyrenomonadales</taxon>
        <taxon>Geminigeraceae</taxon>
        <taxon>Guillardia</taxon>
    </lineage>
</organism>
<evidence type="ECO:0000313" key="3">
    <source>
        <dbReference type="Proteomes" id="UP000011087"/>
    </source>
</evidence>
<reference evidence="1 3" key="1">
    <citation type="journal article" date="2012" name="Nature">
        <title>Algal genomes reveal evolutionary mosaicism and the fate of nucleomorphs.</title>
        <authorList>
            <consortium name="DOE Joint Genome Institute"/>
            <person name="Curtis B.A."/>
            <person name="Tanifuji G."/>
            <person name="Burki F."/>
            <person name="Gruber A."/>
            <person name="Irimia M."/>
            <person name="Maruyama S."/>
            <person name="Arias M.C."/>
            <person name="Ball S.G."/>
            <person name="Gile G.H."/>
            <person name="Hirakawa Y."/>
            <person name="Hopkins J.F."/>
            <person name="Kuo A."/>
            <person name="Rensing S.A."/>
            <person name="Schmutz J."/>
            <person name="Symeonidi A."/>
            <person name="Elias M."/>
            <person name="Eveleigh R.J."/>
            <person name="Herman E.K."/>
            <person name="Klute M.J."/>
            <person name="Nakayama T."/>
            <person name="Obornik M."/>
            <person name="Reyes-Prieto A."/>
            <person name="Armbrust E.V."/>
            <person name="Aves S.J."/>
            <person name="Beiko R.G."/>
            <person name="Coutinho P."/>
            <person name="Dacks J.B."/>
            <person name="Durnford D.G."/>
            <person name="Fast N.M."/>
            <person name="Green B.R."/>
            <person name="Grisdale C.J."/>
            <person name="Hempel F."/>
            <person name="Henrissat B."/>
            <person name="Hoppner M.P."/>
            <person name="Ishida K."/>
            <person name="Kim E."/>
            <person name="Koreny L."/>
            <person name="Kroth P.G."/>
            <person name="Liu Y."/>
            <person name="Malik S.B."/>
            <person name="Maier U.G."/>
            <person name="McRose D."/>
            <person name="Mock T."/>
            <person name="Neilson J.A."/>
            <person name="Onodera N.T."/>
            <person name="Poole A.M."/>
            <person name="Pritham E.J."/>
            <person name="Richards T.A."/>
            <person name="Rocap G."/>
            <person name="Roy S.W."/>
            <person name="Sarai C."/>
            <person name="Schaack S."/>
            <person name="Shirato S."/>
            <person name="Slamovits C.H."/>
            <person name="Spencer D.F."/>
            <person name="Suzuki S."/>
            <person name="Worden A.Z."/>
            <person name="Zauner S."/>
            <person name="Barry K."/>
            <person name="Bell C."/>
            <person name="Bharti A.K."/>
            <person name="Crow J.A."/>
            <person name="Grimwood J."/>
            <person name="Kramer R."/>
            <person name="Lindquist E."/>
            <person name="Lucas S."/>
            <person name="Salamov A."/>
            <person name="McFadden G.I."/>
            <person name="Lane C.E."/>
            <person name="Keeling P.J."/>
            <person name="Gray M.W."/>
            <person name="Grigoriev I.V."/>
            <person name="Archibald J.M."/>
        </authorList>
    </citation>
    <scope>NUCLEOTIDE SEQUENCE</scope>
    <source>
        <strain evidence="1 3">CCMP2712</strain>
    </source>
</reference>
<sequence>MLTQGTCTPCSYQPKDSVWLSVGVCNWVCKEGFKEDGQFCVQGSQAEKGVVLLTLGLNTTRASFEVQKDRYVNALALLLRVSPTLVQVTSGRRQEQALTVSFRVETFQDLTKGLQLDLIKVNEAFIQHGVPTAVQLQFEYQKQARQAGSQVTSSPAAAIESNAVFLCATVAAAVATLCAVY</sequence>
<proteinExistence type="predicted"/>
<evidence type="ECO:0000313" key="1">
    <source>
        <dbReference type="EMBL" id="EKX53166.1"/>
    </source>
</evidence>
<name>L1JX54_GUITC</name>
<reference evidence="2" key="3">
    <citation type="submission" date="2015-06" db="UniProtKB">
        <authorList>
            <consortium name="EnsemblProtists"/>
        </authorList>
    </citation>
    <scope>IDENTIFICATION</scope>
</reference>
<gene>
    <name evidence="1" type="ORF">GUITHDRAFT_100875</name>
</gene>
<dbReference type="Proteomes" id="UP000011087">
    <property type="component" value="Unassembled WGS sequence"/>
</dbReference>
<evidence type="ECO:0000313" key="2">
    <source>
        <dbReference type="EnsemblProtists" id="EKX53166"/>
    </source>
</evidence>
<accession>L1JX54</accession>
<dbReference type="RefSeq" id="XP_005840146.1">
    <property type="nucleotide sequence ID" value="XM_005840089.1"/>
</dbReference>
<dbReference type="KEGG" id="gtt:GUITHDRAFT_100875"/>
<dbReference type="EnsemblProtists" id="EKX53166">
    <property type="protein sequence ID" value="EKX53166"/>
    <property type="gene ID" value="GUITHDRAFT_100875"/>
</dbReference>
<dbReference type="EMBL" id="JH992970">
    <property type="protein sequence ID" value="EKX53166.1"/>
    <property type="molecule type" value="Genomic_DNA"/>
</dbReference>
<dbReference type="HOGENOM" id="CLU_1491786_0_0_1"/>
<dbReference type="GeneID" id="17309849"/>